<organism evidence="2">
    <name type="scientific">Tanacetum cinerariifolium</name>
    <name type="common">Dalmatian daisy</name>
    <name type="synonym">Chrysanthemum cinerariifolium</name>
    <dbReference type="NCBI Taxonomy" id="118510"/>
    <lineage>
        <taxon>Eukaryota</taxon>
        <taxon>Viridiplantae</taxon>
        <taxon>Streptophyta</taxon>
        <taxon>Embryophyta</taxon>
        <taxon>Tracheophyta</taxon>
        <taxon>Spermatophyta</taxon>
        <taxon>Magnoliopsida</taxon>
        <taxon>eudicotyledons</taxon>
        <taxon>Gunneridae</taxon>
        <taxon>Pentapetalae</taxon>
        <taxon>asterids</taxon>
        <taxon>campanulids</taxon>
        <taxon>Asterales</taxon>
        <taxon>Asteraceae</taxon>
        <taxon>Asteroideae</taxon>
        <taxon>Anthemideae</taxon>
        <taxon>Anthemidinae</taxon>
        <taxon>Tanacetum</taxon>
    </lineage>
</organism>
<evidence type="ECO:0000256" key="1">
    <source>
        <dbReference type="SAM" id="MobiDB-lite"/>
    </source>
</evidence>
<evidence type="ECO:0000313" key="2">
    <source>
        <dbReference type="EMBL" id="GEU91264.1"/>
    </source>
</evidence>
<comment type="caution">
    <text evidence="2">The sequence shown here is derived from an EMBL/GenBank/DDBJ whole genome shotgun (WGS) entry which is preliminary data.</text>
</comment>
<dbReference type="AlphaFoldDB" id="A0A6L2P364"/>
<name>A0A6L2P364_TANCI</name>
<sequence length="304" mass="33613">MNNKQKSDQPFKSNTEDDGIGEKLNANFGSSSTLKVDDNYIRNKRKTVVNPKKLNTNVLSFNHLPYAQLNNLDQTSSNSHGVNQLYTHKQHVTIRAGYENMPVTKRGRGCPYPLLCLNKKLANSESGKQVSTQKLNVTIQAAYHYSIPPIMRRRRPKKSTITLGKSSEIKIANVKSTQNVSDKPRRPRGSLANHLNIMAFPLPVMEFSLPGEVLTTSEESSHWLKKRDAPAKKIALLLKSSSNCQSKSYDSYANVNSSAGATHQLSSGNLSSLAVGIPWTFNSQQSSPKLDATSAIKFLELNAL</sequence>
<gene>
    <name evidence="2" type="ORF">Tci_063242</name>
</gene>
<dbReference type="EMBL" id="BKCJ010010367">
    <property type="protein sequence ID" value="GEU91264.1"/>
    <property type="molecule type" value="Genomic_DNA"/>
</dbReference>
<proteinExistence type="predicted"/>
<protein>
    <submittedName>
        <fullName evidence="2">Uncharacterized protein</fullName>
    </submittedName>
</protein>
<accession>A0A6L2P364</accession>
<feature type="region of interest" description="Disordered" evidence="1">
    <location>
        <begin position="1"/>
        <end position="28"/>
    </location>
</feature>
<reference evidence="2" key="1">
    <citation type="journal article" date="2019" name="Sci. Rep.">
        <title>Draft genome of Tanacetum cinerariifolium, the natural source of mosquito coil.</title>
        <authorList>
            <person name="Yamashiro T."/>
            <person name="Shiraishi A."/>
            <person name="Satake H."/>
            <person name="Nakayama K."/>
        </authorList>
    </citation>
    <scope>NUCLEOTIDE SEQUENCE</scope>
</reference>